<name>A0ABV3DWR5_9ACTN</name>
<comment type="caution">
    <text evidence="1">The sequence shown here is derived from an EMBL/GenBank/DDBJ whole genome shotgun (WGS) entry which is preliminary data.</text>
</comment>
<accession>A0ABV3DWR5</accession>
<keyword evidence="2" id="KW-1185">Reference proteome</keyword>
<reference evidence="1 2" key="1">
    <citation type="submission" date="2024-06" db="EMBL/GenBank/DDBJ databases">
        <title>The Natural Products Discovery Center: Release of the First 8490 Sequenced Strains for Exploring Actinobacteria Biosynthetic Diversity.</title>
        <authorList>
            <person name="Kalkreuter E."/>
            <person name="Kautsar S.A."/>
            <person name="Yang D."/>
            <person name="Bader C.D."/>
            <person name="Teijaro C.N."/>
            <person name="Fluegel L."/>
            <person name="Davis C.M."/>
            <person name="Simpson J.R."/>
            <person name="Lauterbach L."/>
            <person name="Steele A.D."/>
            <person name="Gui C."/>
            <person name="Meng S."/>
            <person name="Li G."/>
            <person name="Viehrig K."/>
            <person name="Ye F."/>
            <person name="Su P."/>
            <person name="Kiefer A.F."/>
            <person name="Nichols A."/>
            <person name="Cepeda A.J."/>
            <person name="Yan W."/>
            <person name="Fan B."/>
            <person name="Jiang Y."/>
            <person name="Adhikari A."/>
            <person name="Zheng C.-J."/>
            <person name="Schuster L."/>
            <person name="Cowan T.M."/>
            <person name="Smanski M.J."/>
            <person name="Chevrette M.G."/>
            <person name="De Carvalho L.P.S."/>
            <person name="Shen B."/>
        </authorList>
    </citation>
    <scope>NUCLEOTIDE SEQUENCE [LARGE SCALE GENOMIC DNA]</scope>
    <source>
        <strain evidence="1 2">NPDC048946</strain>
    </source>
</reference>
<evidence type="ECO:0000313" key="1">
    <source>
        <dbReference type="EMBL" id="MEU8140193.1"/>
    </source>
</evidence>
<protein>
    <submittedName>
        <fullName evidence="1">Uncharacterized protein</fullName>
    </submittedName>
</protein>
<organism evidence="1 2">
    <name type="scientific">Streptodolium elevatio</name>
    <dbReference type="NCBI Taxonomy" id="3157996"/>
    <lineage>
        <taxon>Bacteria</taxon>
        <taxon>Bacillati</taxon>
        <taxon>Actinomycetota</taxon>
        <taxon>Actinomycetes</taxon>
        <taxon>Kitasatosporales</taxon>
        <taxon>Streptomycetaceae</taxon>
        <taxon>Streptodolium</taxon>
    </lineage>
</organism>
<dbReference type="EMBL" id="JBEZFP010000262">
    <property type="protein sequence ID" value="MEU8140193.1"/>
    <property type="molecule type" value="Genomic_DNA"/>
</dbReference>
<dbReference type="Proteomes" id="UP001551482">
    <property type="component" value="Unassembled WGS sequence"/>
</dbReference>
<dbReference type="RefSeq" id="WP_358365123.1">
    <property type="nucleotide sequence ID" value="NZ_JBEZFP010000262.1"/>
</dbReference>
<sequence length="67" mass="6772">PTAPGTARPTRPPTGCQRPKWALRALFVTTGAVGQAAAHAERPAADAAQRIGAMGLAAPAEEHVCAT</sequence>
<gene>
    <name evidence="1" type="ORF">AB0C36_42760</name>
</gene>
<evidence type="ECO:0000313" key="2">
    <source>
        <dbReference type="Proteomes" id="UP001551482"/>
    </source>
</evidence>
<feature type="non-terminal residue" evidence="1">
    <location>
        <position position="1"/>
    </location>
</feature>
<proteinExistence type="predicted"/>